<accession>A0A0E9XBN9</accession>
<dbReference type="AlphaFoldDB" id="A0A0E9XBN9"/>
<dbReference type="EMBL" id="GBXM01009469">
    <property type="protein sequence ID" value="JAH99108.1"/>
    <property type="molecule type" value="Transcribed_RNA"/>
</dbReference>
<evidence type="ECO:0000313" key="1">
    <source>
        <dbReference type="EMBL" id="JAH99108.1"/>
    </source>
</evidence>
<protein>
    <submittedName>
        <fullName evidence="1">Uncharacterized protein</fullName>
    </submittedName>
</protein>
<reference evidence="1" key="2">
    <citation type="journal article" date="2015" name="Fish Shellfish Immunol.">
        <title>Early steps in the European eel (Anguilla anguilla)-Vibrio vulnificus interaction in the gills: Role of the RtxA13 toxin.</title>
        <authorList>
            <person name="Callol A."/>
            <person name="Pajuelo D."/>
            <person name="Ebbesson L."/>
            <person name="Teles M."/>
            <person name="MacKenzie S."/>
            <person name="Amaro C."/>
        </authorList>
    </citation>
    <scope>NUCLEOTIDE SEQUENCE</scope>
</reference>
<reference evidence="1" key="1">
    <citation type="submission" date="2014-11" db="EMBL/GenBank/DDBJ databases">
        <authorList>
            <person name="Amaro Gonzalez C."/>
        </authorList>
    </citation>
    <scope>NUCLEOTIDE SEQUENCE</scope>
</reference>
<proteinExistence type="predicted"/>
<name>A0A0E9XBN9_ANGAN</name>
<sequence>MHVIIYYSWSDRDCLSLALTTAQCLCLRLGSGSCYSMRLHLHRKSKVP</sequence>
<organism evidence="1">
    <name type="scientific">Anguilla anguilla</name>
    <name type="common">European freshwater eel</name>
    <name type="synonym">Muraena anguilla</name>
    <dbReference type="NCBI Taxonomy" id="7936"/>
    <lineage>
        <taxon>Eukaryota</taxon>
        <taxon>Metazoa</taxon>
        <taxon>Chordata</taxon>
        <taxon>Craniata</taxon>
        <taxon>Vertebrata</taxon>
        <taxon>Euteleostomi</taxon>
        <taxon>Actinopterygii</taxon>
        <taxon>Neopterygii</taxon>
        <taxon>Teleostei</taxon>
        <taxon>Anguilliformes</taxon>
        <taxon>Anguillidae</taxon>
        <taxon>Anguilla</taxon>
    </lineage>
</organism>